<feature type="transmembrane region" description="Helical" evidence="1">
    <location>
        <begin position="27"/>
        <end position="58"/>
    </location>
</feature>
<evidence type="ECO:0000313" key="2">
    <source>
        <dbReference type="EMBL" id="GJD43459.1"/>
    </source>
</evidence>
<gene>
    <name evidence="2" type="ORF">AFCDBAGC_1311</name>
</gene>
<keyword evidence="1" id="KW-0472">Membrane</keyword>
<keyword evidence="1" id="KW-1133">Transmembrane helix</keyword>
<comment type="caution">
    <text evidence="2">The sequence shown here is derived from an EMBL/GenBank/DDBJ whole genome shotgun (WGS) entry which is preliminary data.</text>
</comment>
<organism evidence="2 3">
    <name type="scientific">Methylobacterium cerastii</name>
    <dbReference type="NCBI Taxonomy" id="932741"/>
    <lineage>
        <taxon>Bacteria</taxon>
        <taxon>Pseudomonadati</taxon>
        <taxon>Pseudomonadota</taxon>
        <taxon>Alphaproteobacteria</taxon>
        <taxon>Hyphomicrobiales</taxon>
        <taxon>Methylobacteriaceae</taxon>
        <taxon>Methylobacterium</taxon>
    </lineage>
</organism>
<dbReference type="Proteomes" id="UP001055117">
    <property type="component" value="Unassembled WGS sequence"/>
</dbReference>
<dbReference type="RefSeq" id="WP_147829412.1">
    <property type="nucleotide sequence ID" value="NZ_BPQG01000016.1"/>
</dbReference>
<reference evidence="2 3" key="1">
    <citation type="journal article" date="2021" name="Front. Microbiol.">
        <title>Comprehensive Comparative Genomics and Phenotyping of Methylobacterium Species.</title>
        <authorList>
            <person name="Alessa O."/>
            <person name="Ogura Y."/>
            <person name="Fujitani Y."/>
            <person name="Takami H."/>
            <person name="Hayashi T."/>
            <person name="Sahin N."/>
            <person name="Tani A."/>
        </authorList>
    </citation>
    <scope>NUCLEOTIDE SEQUENCE [LARGE SCALE GENOMIC DNA]</scope>
    <source>
        <strain evidence="2 3">DSM 23679</strain>
    </source>
</reference>
<dbReference type="EMBL" id="BPQG01000016">
    <property type="protein sequence ID" value="GJD43459.1"/>
    <property type="molecule type" value="Genomic_DNA"/>
</dbReference>
<evidence type="ECO:0000256" key="1">
    <source>
        <dbReference type="SAM" id="Phobius"/>
    </source>
</evidence>
<evidence type="ECO:0000313" key="3">
    <source>
        <dbReference type="Proteomes" id="UP001055117"/>
    </source>
</evidence>
<protein>
    <submittedName>
        <fullName evidence="2">Uncharacterized protein</fullName>
    </submittedName>
</protein>
<name>A0ABQ4QFF1_9HYPH</name>
<sequence>MLYERLLDLAPGTRLERRLAERVAARLVIGLLLGLPLCAVAAFVLVAGAVHAVFAAIWDAGRVAGLRLRDGFEAVSPR</sequence>
<proteinExistence type="predicted"/>
<keyword evidence="3" id="KW-1185">Reference proteome</keyword>
<keyword evidence="1" id="KW-0812">Transmembrane</keyword>
<accession>A0ABQ4QFF1</accession>